<dbReference type="PROSITE" id="PS00166">
    <property type="entry name" value="ENOYL_COA_HYDRATASE"/>
    <property type="match status" value="1"/>
</dbReference>
<dbReference type="OMA" id="EVFTMEY"/>
<reference evidence="8 9" key="1">
    <citation type="journal article" date="2015" name="Genome Biol. Evol.">
        <title>Phylogenomic analyses indicate that early fungi evolved digesting cell walls of algal ancestors of land plants.</title>
        <authorList>
            <person name="Chang Y."/>
            <person name="Wang S."/>
            <person name="Sekimoto S."/>
            <person name="Aerts A.L."/>
            <person name="Choi C."/>
            <person name="Clum A."/>
            <person name="LaButti K.M."/>
            <person name="Lindquist E.A."/>
            <person name="Yee Ngan C."/>
            <person name="Ohm R.A."/>
            <person name="Salamov A.A."/>
            <person name="Grigoriev I.V."/>
            <person name="Spatafora J.W."/>
            <person name="Berbee M.L."/>
        </authorList>
    </citation>
    <scope>NUCLEOTIDE SEQUENCE [LARGE SCALE GENOMIC DNA]</scope>
    <source>
        <strain evidence="8 9">NRRL 28638</strain>
    </source>
</reference>
<dbReference type="EMBL" id="KQ964762">
    <property type="protein sequence ID" value="KXN66135.1"/>
    <property type="molecule type" value="Genomic_DNA"/>
</dbReference>
<dbReference type="NCBIfam" id="NF004127">
    <property type="entry name" value="PRK05617.1"/>
    <property type="match status" value="1"/>
</dbReference>
<comment type="subcellular location">
    <subcellularLocation>
        <location evidence="2">Mitochondrion</location>
    </subcellularLocation>
</comment>
<evidence type="ECO:0000259" key="7">
    <source>
        <dbReference type="Pfam" id="PF16113"/>
    </source>
</evidence>
<protein>
    <recommendedName>
        <fullName evidence="3">3-hydroxyisobutyryl-CoA hydrolase</fullName>
        <ecNumber evidence="3">3.1.2.4</ecNumber>
    </recommendedName>
    <alternativeName>
        <fullName evidence="6">3-hydroxyisobutyryl-coenzyme A hydrolase</fullName>
    </alternativeName>
</protein>
<dbReference type="AlphaFoldDB" id="A0A137NTK3"/>
<dbReference type="GO" id="GO:0005739">
    <property type="term" value="C:mitochondrion"/>
    <property type="evidence" value="ECO:0007669"/>
    <property type="project" value="UniProtKB-SubCell"/>
</dbReference>
<dbReference type="GO" id="GO:0003860">
    <property type="term" value="F:3-hydroxyisobutyryl-CoA hydrolase activity"/>
    <property type="evidence" value="ECO:0007669"/>
    <property type="project" value="UniProtKB-EC"/>
</dbReference>
<sequence>MTSRQFILNNPKALNALNLDMVRNITPQLQAWEISDISKVIMIKSNLPKAFCAGGDVKTVTQLGKAKDPTALQFFYEEYQLNHLIATLKTPFVALLNGITMGGGVGLSVHAPFRIATEKTLFGMPETKIGLFPDVGGSFFLPRLDGYLGTYLALTSESLKGLDTLFAGIATHYVPSDRLPALEERLAELDSSDPDVVNLAIEDYVAEIPEDYEFSLQKYKTVIDQCFRHDDVRLIFKELEKVIESNTEHSAWAQRTLDGLKQRSPTSLVVSLEQLRRGKTMKIDQIFRMELRIVSEFLKDHDFYEGVDSVLVKKSNDPKWKPSTIQEVPVIDVIQNYFDHPRPEVPQLELLNKDPLRQYSEYPHAKYGLPSETEIHKLVTGSDGASFVPTVDDIYQTLLVGRNNKVGAREKIKMILDAKTTVDDTTGEVKWN</sequence>
<dbReference type="InterPro" id="IPR029045">
    <property type="entry name" value="ClpP/crotonase-like_dom_sf"/>
</dbReference>
<dbReference type="InterPro" id="IPR018376">
    <property type="entry name" value="Enoyl-CoA_hyd/isom_CS"/>
</dbReference>
<dbReference type="OrthoDB" id="1737613at2759"/>
<evidence type="ECO:0000256" key="1">
    <source>
        <dbReference type="ARBA" id="ARBA00001709"/>
    </source>
</evidence>
<dbReference type="GO" id="GO:0006574">
    <property type="term" value="P:L-valine catabolic process"/>
    <property type="evidence" value="ECO:0007669"/>
    <property type="project" value="TreeGrafter"/>
</dbReference>
<feature type="domain" description="Enoyl-CoA hydratase/isomerase" evidence="7">
    <location>
        <begin position="5"/>
        <end position="338"/>
    </location>
</feature>
<evidence type="ECO:0000256" key="6">
    <source>
        <dbReference type="ARBA" id="ARBA00031181"/>
    </source>
</evidence>
<evidence type="ECO:0000313" key="8">
    <source>
        <dbReference type="EMBL" id="KXN66135.1"/>
    </source>
</evidence>
<evidence type="ECO:0000256" key="3">
    <source>
        <dbReference type="ARBA" id="ARBA00011915"/>
    </source>
</evidence>
<evidence type="ECO:0000256" key="4">
    <source>
        <dbReference type="ARBA" id="ARBA00022801"/>
    </source>
</evidence>
<dbReference type="Gene3D" id="3.90.226.10">
    <property type="entry name" value="2-enoyl-CoA Hydratase, Chain A, domain 1"/>
    <property type="match status" value="1"/>
</dbReference>
<dbReference type="FunFam" id="3.90.226.10:FF:000026">
    <property type="entry name" value="3-hydroxyisobutyryl-CoA hydrolase, mitochondrial"/>
    <property type="match status" value="1"/>
</dbReference>
<dbReference type="EC" id="3.1.2.4" evidence="3"/>
<proteinExistence type="predicted"/>
<keyword evidence="9" id="KW-1185">Reference proteome</keyword>
<dbReference type="InterPro" id="IPR045004">
    <property type="entry name" value="ECH_dom"/>
</dbReference>
<evidence type="ECO:0000313" key="9">
    <source>
        <dbReference type="Proteomes" id="UP000070444"/>
    </source>
</evidence>
<dbReference type="Pfam" id="PF16113">
    <property type="entry name" value="ECH_2"/>
    <property type="match status" value="1"/>
</dbReference>
<accession>A0A137NTK3</accession>
<comment type="catalytic activity">
    <reaction evidence="1">
        <text>3-hydroxy-2-methylpropanoyl-CoA + H2O = 3-hydroxy-2-methylpropanoate + CoA + H(+)</text>
        <dbReference type="Rhea" id="RHEA:20888"/>
        <dbReference type="ChEBI" id="CHEBI:11805"/>
        <dbReference type="ChEBI" id="CHEBI:15377"/>
        <dbReference type="ChEBI" id="CHEBI:15378"/>
        <dbReference type="ChEBI" id="CHEBI:57287"/>
        <dbReference type="ChEBI" id="CHEBI:57340"/>
        <dbReference type="EC" id="3.1.2.4"/>
    </reaction>
</comment>
<dbReference type="Proteomes" id="UP000070444">
    <property type="component" value="Unassembled WGS sequence"/>
</dbReference>
<dbReference type="PANTHER" id="PTHR43176">
    <property type="entry name" value="3-HYDROXYISOBUTYRYL-COA HYDROLASE-RELATED"/>
    <property type="match status" value="1"/>
</dbReference>
<name>A0A137NTK3_CONC2</name>
<evidence type="ECO:0000256" key="5">
    <source>
        <dbReference type="ARBA" id="ARBA00023128"/>
    </source>
</evidence>
<dbReference type="STRING" id="796925.A0A137NTK3"/>
<dbReference type="PANTHER" id="PTHR43176:SF3">
    <property type="entry name" value="3-HYDROXYISOBUTYRYL-COA HYDROLASE, MITOCHONDRIAL"/>
    <property type="match status" value="1"/>
</dbReference>
<keyword evidence="4" id="KW-0378">Hydrolase</keyword>
<organism evidence="8 9">
    <name type="scientific">Conidiobolus coronatus (strain ATCC 28846 / CBS 209.66 / NRRL 28638)</name>
    <name type="common">Delacroixia coronata</name>
    <dbReference type="NCBI Taxonomy" id="796925"/>
    <lineage>
        <taxon>Eukaryota</taxon>
        <taxon>Fungi</taxon>
        <taxon>Fungi incertae sedis</taxon>
        <taxon>Zoopagomycota</taxon>
        <taxon>Entomophthoromycotina</taxon>
        <taxon>Entomophthoromycetes</taxon>
        <taxon>Entomophthorales</taxon>
        <taxon>Ancylistaceae</taxon>
        <taxon>Conidiobolus</taxon>
    </lineage>
</organism>
<gene>
    <name evidence="8" type="ORF">CONCODRAFT_73870</name>
</gene>
<keyword evidence="5" id="KW-0496">Mitochondrion</keyword>
<evidence type="ECO:0000256" key="2">
    <source>
        <dbReference type="ARBA" id="ARBA00004173"/>
    </source>
</evidence>
<dbReference type="SUPFAM" id="SSF52096">
    <property type="entry name" value="ClpP/crotonase"/>
    <property type="match status" value="1"/>
</dbReference>
<dbReference type="CDD" id="cd06558">
    <property type="entry name" value="crotonase-like"/>
    <property type="match status" value="1"/>
</dbReference>
<dbReference type="InterPro" id="IPR032259">
    <property type="entry name" value="HIBYL-CoA-H"/>
</dbReference>